<sequence>MEYFQTAWRNGSSLNKGLTSEEFFYNQIYKALEVNVANRNLPFFNANAKTIPVELSTGKIINDENLIALEQISAKKGYSSNIWIYGDVLEKMQKEGISLNLRRDAEPVLCLTKYANYTHLNKPELYIAEGGAKTKAQYLYNYDSLDDRSKKAVDKYFKNALEVNQVHAEENLKNYIDNLKKSKTEVQPRLEAMKSALKTAAKNSETVFKKGNPNYNQEVNFAPVINAQIRHMCQVNTGARLKNTSNPAMENACYDFFSQIIRDTNQNKGQKWMVGEAVTKAMTAGLEYAKSCISKDFNLEVRKNREEQSIKTEKLKKRGYEGLSY</sequence>
<dbReference type="Proteomes" id="UP000182737">
    <property type="component" value="Unassembled WGS sequence"/>
</dbReference>
<dbReference type="OrthoDB" id="2361638at2"/>
<feature type="coiled-coil region" evidence="1">
    <location>
        <begin position="158"/>
        <end position="185"/>
    </location>
</feature>
<evidence type="ECO:0000256" key="1">
    <source>
        <dbReference type="SAM" id="Coils"/>
    </source>
</evidence>
<evidence type="ECO:0000313" key="3">
    <source>
        <dbReference type="Proteomes" id="UP000182737"/>
    </source>
</evidence>
<name>A0A1I3LWG7_9SPIR</name>
<dbReference type="RefSeq" id="WP_074932524.1">
    <property type="nucleotide sequence ID" value="NZ_FORI01000007.1"/>
</dbReference>
<keyword evidence="1" id="KW-0175">Coiled coil</keyword>
<gene>
    <name evidence="2" type="ORF">SAMN04487775_107235</name>
</gene>
<evidence type="ECO:0000313" key="2">
    <source>
        <dbReference type="EMBL" id="SFI89069.1"/>
    </source>
</evidence>
<keyword evidence="3" id="KW-1185">Reference proteome</keyword>
<dbReference type="AlphaFoldDB" id="A0A1I3LWG7"/>
<organism evidence="2 3">
    <name type="scientific">Treponema bryantii</name>
    <dbReference type="NCBI Taxonomy" id="163"/>
    <lineage>
        <taxon>Bacteria</taxon>
        <taxon>Pseudomonadati</taxon>
        <taxon>Spirochaetota</taxon>
        <taxon>Spirochaetia</taxon>
        <taxon>Spirochaetales</taxon>
        <taxon>Treponemataceae</taxon>
        <taxon>Treponema</taxon>
    </lineage>
</organism>
<reference evidence="3" key="1">
    <citation type="submission" date="2016-10" db="EMBL/GenBank/DDBJ databases">
        <authorList>
            <person name="Varghese N."/>
            <person name="Submissions S."/>
        </authorList>
    </citation>
    <scope>NUCLEOTIDE SEQUENCE [LARGE SCALE GENOMIC DNA]</scope>
    <source>
        <strain evidence="3">XBD1002</strain>
    </source>
</reference>
<proteinExistence type="predicted"/>
<dbReference type="EMBL" id="FORI01000007">
    <property type="protein sequence ID" value="SFI89069.1"/>
    <property type="molecule type" value="Genomic_DNA"/>
</dbReference>
<protein>
    <submittedName>
        <fullName evidence="2">Uncharacterized protein</fullName>
    </submittedName>
</protein>
<accession>A0A1I3LWG7</accession>